<dbReference type="InterPro" id="IPR001387">
    <property type="entry name" value="Cro/C1-type_HTH"/>
</dbReference>
<dbReference type="PROSITE" id="PS50943">
    <property type="entry name" value="HTH_CROC1"/>
    <property type="match status" value="1"/>
</dbReference>
<dbReference type="SUPFAM" id="SSF47413">
    <property type="entry name" value="lambda repressor-like DNA-binding domains"/>
    <property type="match status" value="1"/>
</dbReference>
<dbReference type="CDD" id="cd00093">
    <property type="entry name" value="HTH_XRE"/>
    <property type="match status" value="1"/>
</dbReference>
<protein>
    <submittedName>
        <fullName evidence="2">Helix-turn-helix transcriptional regulator</fullName>
    </submittedName>
</protein>
<feature type="domain" description="HTH cro/C1-type" evidence="1">
    <location>
        <begin position="42"/>
        <end position="97"/>
    </location>
</feature>
<proteinExistence type="predicted"/>
<dbReference type="AlphaFoldDB" id="A0A927AUK4"/>
<dbReference type="InterPro" id="IPR010982">
    <property type="entry name" value="Lambda_DNA-bd_dom_sf"/>
</dbReference>
<evidence type="ECO:0000313" key="3">
    <source>
        <dbReference type="Proteomes" id="UP000598820"/>
    </source>
</evidence>
<keyword evidence="3" id="KW-1185">Reference proteome</keyword>
<dbReference type="GO" id="GO:0003677">
    <property type="term" value="F:DNA binding"/>
    <property type="evidence" value="ECO:0007669"/>
    <property type="project" value="InterPro"/>
</dbReference>
<dbReference type="Pfam" id="PF01381">
    <property type="entry name" value="HTH_3"/>
    <property type="match status" value="1"/>
</dbReference>
<reference evidence="2" key="1">
    <citation type="submission" date="2020-09" db="EMBL/GenBank/DDBJ databases">
        <authorList>
            <person name="Kim M.K."/>
        </authorList>
    </citation>
    <scope>NUCLEOTIDE SEQUENCE</scope>
    <source>
        <strain evidence="2">BT702</strain>
    </source>
</reference>
<dbReference type="EMBL" id="JACWZY010000035">
    <property type="protein sequence ID" value="MBD2704690.1"/>
    <property type="molecule type" value="Genomic_DNA"/>
</dbReference>
<gene>
    <name evidence="2" type="ORF">IC229_28905</name>
</gene>
<dbReference type="Proteomes" id="UP000598820">
    <property type="component" value="Unassembled WGS sequence"/>
</dbReference>
<dbReference type="Gene3D" id="1.10.260.40">
    <property type="entry name" value="lambda repressor-like DNA-binding domains"/>
    <property type="match status" value="1"/>
</dbReference>
<comment type="caution">
    <text evidence="2">The sequence shown here is derived from an EMBL/GenBank/DDBJ whole genome shotgun (WGS) entry which is preliminary data.</text>
</comment>
<organism evidence="2 3">
    <name type="scientific">Spirosoma profusum</name>
    <dbReference type="NCBI Taxonomy" id="2771354"/>
    <lineage>
        <taxon>Bacteria</taxon>
        <taxon>Pseudomonadati</taxon>
        <taxon>Bacteroidota</taxon>
        <taxon>Cytophagia</taxon>
        <taxon>Cytophagales</taxon>
        <taxon>Cytophagaceae</taxon>
        <taxon>Spirosoma</taxon>
    </lineage>
</organism>
<name>A0A927AUK4_9BACT</name>
<evidence type="ECO:0000259" key="1">
    <source>
        <dbReference type="PROSITE" id="PS50943"/>
    </source>
</evidence>
<accession>A0A927AUK4</accession>
<dbReference type="RefSeq" id="WP_190891479.1">
    <property type="nucleotide sequence ID" value="NZ_JACWZY010000035.1"/>
</dbReference>
<sequence length="156" mass="17815">MEKKSSEVDSEAATKTGGSRIDFLEISEESMRVRARVIADFFRATRKALELSQQEVADLMGVHHSRVAYLEKGEAMPTIPTIMLLCHIYKINPMDVFKLCVANIDLSQFNPTPEKMLKVAKELKLAKELRPKGENKMYKDSNNSVNLKYPVRKRIQ</sequence>
<dbReference type="SMART" id="SM00530">
    <property type="entry name" value="HTH_XRE"/>
    <property type="match status" value="1"/>
</dbReference>
<evidence type="ECO:0000313" key="2">
    <source>
        <dbReference type="EMBL" id="MBD2704690.1"/>
    </source>
</evidence>